<accession>A0A7J8GRE3</accession>
<feature type="region of interest" description="Disordered" evidence="1">
    <location>
        <begin position="120"/>
        <end position="151"/>
    </location>
</feature>
<comment type="caution">
    <text evidence="2">The sequence shown here is derived from an EMBL/GenBank/DDBJ whole genome shotgun (WGS) entry which is preliminary data.</text>
</comment>
<organism evidence="2 3">
    <name type="scientific">Molossus molossus</name>
    <name type="common">Pallas' mastiff bat</name>
    <name type="synonym">Vespertilio molossus</name>
    <dbReference type="NCBI Taxonomy" id="27622"/>
    <lineage>
        <taxon>Eukaryota</taxon>
        <taxon>Metazoa</taxon>
        <taxon>Chordata</taxon>
        <taxon>Craniata</taxon>
        <taxon>Vertebrata</taxon>
        <taxon>Euteleostomi</taxon>
        <taxon>Mammalia</taxon>
        <taxon>Eutheria</taxon>
        <taxon>Laurasiatheria</taxon>
        <taxon>Chiroptera</taxon>
        <taxon>Yangochiroptera</taxon>
        <taxon>Molossidae</taxon>
        <taxon>Molossus</taxon>
    </lineage>
</organism>
<evidence type="ECO:0000313" key="2">
    <source>
        <dbReference type="EMBL" id="KAF6462179.1"/>
    </source>
</evidence>
<reference evidence="2 3" key="1">
    <citation type="journal article" date="2020" name="Nature">
        <title>Six reference-quality genomes reveal evolution of bat adaptations.</title>
        <authorList>
            <person name="Jebb D."/>
            <person name="Huang Z."/>
            <person name="Pippel M."/>
            <person name="Hughes G.M."/>
            <person name="Lavrichenko K."/>
            <person name="Devanna P."/>
            <person name="Winkler S."/>
            <person name="Jermiin L.S."/>
            <person name="Skirmuntt E.C."/>
            <person name="Katzourakis A."/>
            <person name="Burkitt-Gray L."/>
            <person name="Ray D.A."/>
            <person name="Sullivan K.A.M."/>
            <person name="Roscito J.G."/>
            <person name="Kirilenko B.M."/>
            <person name="Davalos L.M."/>
            <person name="Corthals A.P."/>
            <person name="Power M.L."/>
            <person name="Jones G."/>
            <person name="Ransome R.D."/>
            <person name="Dechmann D.K.N."/>
            <person name="Locatelli A.G."/>
            <person name="Puechmaille S.J."/>
            <person name="Fedrigo O."/>
            <person name="Jarvis E.D."/>
            <person name="Hiller M."/>
            <person name="Vernes S.C."/>
            <person name="Myers E.W."/>
            <person name="Teeling E.C."/>
        </authorList>
    </citation>
    <scope>NUCLEOTIDE SEQUENCE [LARGE SCALE GENOMIC DNA]</scope>
    <source>
        <strain evidence="2">MMolMol1</strain>
        <tissue evidence="2">Muscle</tissue>
    </source>
</reference>
<dbReference type="Proteomes" id="UP000550707">
    <property type="component" value="Unassembled WGS sequence"/>
</dbReference>
<dbReference type="InParanoid" id="A0A7J8GRE3"/>
<dbReference type="AlphaFoldDB" id="A0A7J8GRE3"/>
<keyword evidence="3" id="KW-1185">Reference proteome</keyword>
<sequence length="197" mass="21456">MLSSAVVDTASHKNKKKQHICFFVGFFFFCVLRLPETDDAAPIRLHVPRRRVSDVLVRFHVSPALQGCRSPHLAGEAWVKNCSEQELDPCPRLRHLEAVEPELNPGVSPALSQRGPCALPQREETHTSLNSTAPLAAPLSPAQGVTARDPVATPPLPPPGMFLQASLEGERCISQLTHLPLWTVDGRGSSSFSISQS</sequence>
<dbReference type="EMBL" id="JACASF010000008">
    <property type="protein sequence ID" value="KAF6462179.1"/>
    <property type="molecule type" value="Genomic_DNA"/>
</dbReference>
<name>A0A7J8GRE3_MOLMO</name>
<evidence type="ECO:0000313" key="3">
    <source>
        <dbReference type="Proteomes" id="UP000550707"/>
    </source>
</evidence>
<protein>
    <submittedName>
        <fullName evidence="2">Uncharacterized protein</fullName>
    </submittedName>
</protein>
<proteinExistence type="predicted"/>
<gene>
    <name evidence="2" type="ORF">HJG59_011240</name>
</gene>
<feature type="compositionally biased region" description="Low complexity" evidence="1">
    <location>
        <begin position="128"/>
        <end position="142"/>
    </location>
</feature>
<evidence type="ECO:0000256" key="1">
    <source>
        <dbReference type="SAM" id="MobiDB-lite"/>
    </source>
</evidence>